<dbReference type="PANTHER" id="PTHR34220:SF7">
    <property type="entry name" value="SENSOR HISTIDINE KINASE YPDA"/>
    <property type="match status" value="1"/>
</dbReference>
<dbReference type="InterPro" id="IPR010559">
    <property type="entry name" value="Sig_transdc_His_kin_internal"/>
</dbReference>
<gene>
    <name evidence="3" type="ORF">EV186_104606</name>
</gene>
<sequence>MTQRATDKAAPLLREVAKCLALGLVDANGELLSWDGSANEHYDDICHLAVGVVTSGYVTHATHDHLPCQTRGRCAVRSVVIVPLTVEGQVEGALIMLGRADLVRLRSTADAIAQFLCDRMTFRQLDAVRMRLATAEAKALLAQISPHFLYNALNTILGLIATNPERARELLLDLAEFTRETFRSSGMFTTLAEEVINVCRYLALEVARYGHDRLKVHVNVAPEVLQTRVPFLSLQPLVENAVRHGIAKKVGGGTLTLLAQDRGSEVLVSIEDDGVGMDAGRLLEGIAKGGSIPGAHVGIANINNRICMLYGNQYALIFDTAPGAGTKVTARFPKFARAAHGGVIVS</sequence>
<comment type="caution">
    <text evidence="3">The sequence shown here is derived from an EMBL/GenBank/DDBJ whole genome shotgun (WGS) entry which is preliminary data.</text>
</comment>
<dbReference type="EMBL" id="SNXZ01000004">
    <property type="protein sequence ID" value="TDP96618.1"/>
    <property type="molecule type" value="Genomic_DNA"/>
</dbReference>
<evidence type="ECO:0000259" key="1">
    <source>
        <dbReference type="Pfam" id="PF02518"/>
    </source>
</evidence>
<feature type="domain" description="Histidine kinase/HSP90-like ATPase" evidence="1">
    <location>
        <begin position="234"/>
        <end position="334"/>
    </location>
</feature>
<dbReference type="InterPro" id="IPR003594">
    <property type="entry name" value="HATPase_dom"/>
</dbReference>
<dbReference type="Pfam" id="PF02518">
    <property type="entry name" value="HATPase_c"/>
    <property type="match status" value="1"/>
</dbReference>
<proteinExistence type="predicted"/>
<reference evidence="3 4" key="1">
    <citation type="submission" date="2019-03" db="EMBL/GenBank/DDBJ databases">
        <title>Genomic Encyclopedia of Type Strains, Phase IV (KMG-IV): sequencing the most valuable type-strain genomes for metagenomic binning, comparative biology and taxonomic classification.</title>
        <authorList>
            <person name="Goeker M."/>
        </authorList>
    </citation>
    <scope>NUCLEOTIDE SEQUENCE [LARGE SCALE GENOMIC DNA]</scope>
    <source>
        <strain evidence="3 4">DSM 45361</strain>
    </source>
</reference>
<dbReference type="PANTHER" id="PTHR34220">
    <property type="entry name" value="SENSOR HISTIDINE KINASE YPDA"/>
    <property type="match status" value="1"/>
</dbReference>
<keyword evidence="4" id="KW-1185">Reference proteome</keyword>
<evidence type="ECO:0000313" key="3">
    <source>
        <dbReference type="EMBL" id="TDP96618.1"/>
    </source>
</evidence>
<accession>A0A4V3CZ49</accession>
<dbReference type="Gene3D" id="3.30.565.10">
    <property type="entry name" value="Histidine kinase-like ATPase, C-terminal domain"/>
    <property type="match status" value="1"/>
</dbReference>
<name>A0A4V3CZ49_LABRH</name>
<dbReference type="Pfam" id="PF06580">
    <property type="entry name" value="His_kinase"/>
    <property type="match status" value="1"/>
</dbReference>
<protein>
    <submittedName>
        <fullName evidence="3">Two-component system LytT family sensor kinase</fullName>
    </submittedName>
</protein>
<dbReference type="InterPro" id="IPR036890">
    <property type="entry name" value="HATPase_C_sf"/>
</dbReference>
<evidence type="ECO:0000259" key="2">
    <source>
        <dbReference type="Pfam" id="PF06580"/>
    </source>
</evidence>
<evidence type="ECO:0000313" key="4">
    <source>
        <dbReference type="Proteomes" id="UP000295444"/>
    </source>
</evidence>
<keyword evidence="3" id="KW-0418">Kinase</keyword>
<dbReference type="RefSeq" id="WP_208115781.1">
    <property type="nucleotide sequence ID" value="NZ_SNXZ01000004.1"/>
</dbReference>
<organism evidence="3 4">
    <name type="scientific">Labedaea rhizosphaerae</name>
    <dbReference type="NCBI Taxonomy" id="598644"/>
    <lineage>
        <taxon>Bacteria</taxon>
        <taxon>Bacillati</taxon>
        <taxon>Actinomycetota</taxon>
        <taxon>Actinomycetes</taxon>
        <taxon>Pseudonocardiales</taxon>
        <taxon>Pseudonocardiaceae</taxon>
        <taxon>Labedaea</taxon>
    </lineage>
</organism>
<dbReference type="InterPro" id="IPR050640">
    <property type="entry name" value="Bact_2-comp_sensor_kinase"/>
</dbReference>
<dbReference type="Proteomes" id="UP000295444">
    <property type="component" value="Unassembled WGS sequence"/>
</dbReference>
<dbReference type="AlphaFoldDB" id="A0A4V3CZ49"/>
<keyword evidence="3" id="KW-0808">Transferase</keyword>
<feature type="domain" description="Signal transduction histidine kinase internal region" evidence="2">
    <location>
        <begin position="135"/>
        <end position="211"/>
    </location>
</feature>
<dbReference type="GO" id="GO:0000155">
    <property type="term" value="F:phosphorelay sensor kinase activity"/>
    <property type="evidence" value="ECO:0007669"/>
    <property type="project" value="InterPro"/>
</dbReference>
<dbReference type="SUPFAM" id="SSF55874">
    <property type="entry name" value="ATPase domain of HSP90 chaperone/DNA topoisomerase II/histidine kinase"/>
    <property type="match status" value="1"/>
</dbReference>
<dbReference type="GO" id="GO:0016020">
    <property type="term" value="C:membrane"/>
    <property type="evidence" value="ECO:0007669"/>
    <property type="project" value="InterPro"/>
</dbReference>